<reference evidence="2" key="1">
    <citation type="submission" date="2016-05" db="EMBL/GenBank/DDBJ databases">
        <authorList>
            <person name="Lavstsen T."/>
            <person name="Jespersen J.S."/>
        </authorList>
    </citation>
    <scope>NUCLEOTIDE SEQUENCE</scope>
    <source>
        <tissue evidence="2">Brain</tissue>
    </source>
</reference>
<feature type="compositionally biased region" description="Basic residues" evidence="1">
    <location>
        <begin position="66"/>
        <end position="81"/>
    </location>
</feature>
<dbReference type="AlphaFoldDB" id="A0A1A8QHX5"/>
<gene>
    <name evidence="2" type="primary">Nfu_g_1_010581</name>
</gene>
<feature type="region of interest" description="Disordered" evidence="1">
    <location>
        <begin position="24"/>
        <end position="81"/>
    </location>
</feature>
<protein>
    <submittedName>
        <fullName evidence="2">Uncharacterized protein</fullName>
    </submittedName>
</protein>
<reference evidence="2" key="2">
    <citation type="submission" date="2016-06" db="EMBL/GenBank/DDBJ databases">
        <title>The genome of a short-lived fish provides insights into sex chromosome evolution and the genetic control of aging.</title>
        <authorList>
            <person name="Reichwald K."/>
            <person name="Felder M."/>
            <person name="Petzold A."/>
            <person name="Koch P."/>
            <person name="Groth M."/>
            <person name="Platzer M."/>
        </authorList>
    </citation>
    <scope>NUCLEOTIDE SEQUENCE</scope>
    <source>
        <tissue evidence="2">Brain</tissue>
    </source>
</reference>
<organism evidence="2">
    <name type="scientific">Nothobranchius rachovii</name>
    <name type="common">bluefin notho</name>
    <dbReference type="NCBI Taxonomy" id="451742"/>
    <lineage>
        <taxon>Eukaryota</taxon>
        <taxon>Metazoa</taxon>
        <taxon>Chordata</taxon>
        <taxon>Craniata</taxon>
        <taxon>Vertebrata</taxon>
        <taxon>Euteleostomi</taxon>
        <taxon>Actinopterygii</taxon>
        <taxon>Neopterygii</taxon>
        <taxon>Teleostei</taxon>
        <taxon>Neoteleostei</taxon>
        <taxon>Acanthomorphata</taxon>
        <taxon>Ovalentaria</taxon>
        <taxon>Atherinomorphae</taxon>
        <taxon>Cyprinodontiformes</taxon>
        <taxon>Nothobranchiidae</taxon>
        <taxon>Nothobranchius</taxon>
    </lineage>
</organism>
<feature type="compositionally biased region" description="Basic and acidic residues" evidence="1">
    <location>
        <begin position="47"/>
        <end position="65"/>
    </location>
</feature>
<evidence type="ECO:0000256" key="1">
    <source>
        <dbReference type="SAM" id="MobiDB-lite"/>
    </source>
</evidence>
<accession>A0A1A8QHX5</accession>
<evidence type="ECO:0000313" key="2">
    <source>
        <dbReference type="EMBL" id="SBR92933.1"/>
    </source>
</evidence>
<dbReference type="EMBL" id="HAEH01011708">
    <property type="protein sequence ID" value="SBR92933.1"/>
    <property type="molecule type" value="Transcribed_RNA"/>
</dbReference>
<proteinExistence type="predicted"/>
<sequence>MGHRGSKKNIKTCFPMCFCFHLSDEKSGGGHQPPNKQGKRPPSSQGHKPDGKDKPRTHPPSEKSAGHKPHPKNNPHPKKNK</sequence>
<name>A0A1A8QHX5_9TELE</name>